<evidence type="ECO:0000256" key="16">
    <source>
        <dbReference type="ARBA" id="ARBA00023239"/>
    </source>
</evidence>
<dbReference type="SUPFAM" id="SSF56796">
    <property type="entry name" value="Dehydroquinate synthase-like"/>
    <property type="match status" value="1"/>
</dbReference>
<evidence type="ECO:0000256" key="14">
    <source>
        <dbReference type="ARBA" id="ARBA00023027"/>
    </source>
</evidence>
<dbReference type="Proteomes" id="UP001523550">
    <property type="component" value="Unassembled WGS sequence"/>
</dbReference>
<feature type="domain" description="3-dehydroquinate synthase C-terminal" evidence="20">
    <location>
        <begin position="179"/>
        <end position="322"/>
    </location>
</feature>
<gene>
    <name evidence="18" type="primary">aroB</name>
    <name evidence="21" type="ORF">J2T60_001999</name>
</gene>
<dbReference type="PANTHER" id="PTHR43622:SF7">
    <property type="entry name" value="3-DEHYDROQUINATE SYNTHASE, CHLOROPLASTIC"/>
    <property type="match status" value="1"/>
</dbReference>
<dbReference type="Gene3D" id="3.40.50.1970">
    <property type="match status" value="1"/>
</dbReference>
<comment type="caution">
    <text evidence="18">Lacks conserved residue(s) required for the propagation of feature annotation.</text>
</comment>
<feature type="binding site" evidence="18">
    <location>
        <position position="182"/>
    </location>
    <ligand>
        <name>Zn(2+)</name>
        <dbReference type="ChEBI" id="CHEBI:29105"/>
    </ligand>
</feature>
<keyword evidence="16 18" id="KW-0456">Lyase</keyword>
<organism evidence="21 22">
    <name type="scientific">Natronospira proteinivora</name>
    <dbReference type="NCBI Taxonomy" id="1807133"/>
    <lineage>
        <taxon>Bacteria</taxon>
        <taxon>Pseudomonadati</taxon>
        <taxon>Pseudomonadota</taxon>
        <taxon>Gammaproteobacteria</taxon>
        <taxon>Natronospirales</taxon>
        <taxon>Natronospiraceae</taxon>
        <taxon>Natronospira</taxon>
    </lineage>
</organism>
<dbReference type="NCBIfam" id="TIGR01357">
    <property type="entry name" value="aroB"/>
    <property type="match status" value="1"/>
</dbReference>
<dbReference type="InterPro" id="IPR050071">
    <property type="entry name" value="Dehydroquinate_synthase"/>
</dbReference>
<keyword evidence="17 18" id="KW-0170">Cobalt</keyword>
<evidence type="ECO:0000256" key="7">
    <source>
        <dbReference type="ARBA" id="ARBA00013031"/>
    </source>
</evidence>
<evidence type="ECO:0000256" key="15">
    <source>
        <dbReference type="ARBA" id="ARBA00023141"/>
    </source>
</evidence>
<keyword evidence="10 18" id="KW-0028">Amino-acid biosynthesis</keyword>
<dbReference type="RefSeq" id="WP_253449256.1">
    <property type="nucleotide sequence ID" value="NZ_JALJYF010000002.1"/>
</dbReference>
<feature type="binding site" evidence="18">
    <location>
        <begin position="103"/>
        <end position="107"/>
    </location>
    <ligand>
        <name>NAD(+)</name>
        <dbReference type="ChEBI" id="CHEBI:57540"/>
    </ligand>
</feature>
<evidence type="ECO:0000256" key="9">
    <source>
        <dbReference type="ARBA" id="ARBA00022490"/>
    </source>
</evidence>
<dbReference type="InterPro" id="IPR016037">
    <property type="entry name" value="DHQ_synth_AroB"/>
</dbReference>
<dbReference type="InterPro" id="IPR030960">
    <property type="entry name" value="DHQS/DOIS_N"/>
</dbReference>
<evidence type="ECO:0000256" key="8">
    <source>
        <dbReference type="ARBA" id="ARBA00017684"/>
    </source>
</evidence>
<comment type="cofactor">
    <cofactor evidence="18">
        <name>Co(2+)</name>
        <dbReference type="ChEBI" id="CHEBI:48828"/>
    </cofactor>
    <cofactor evidence="18">
        <name>Zn(2+)</name>
        <dbReference type="ChEBI" id="CHEBI:29105"/>
    </cofactor>
    <text evidence="18">Binds 1 divalent metal cation per subunit. Can use either Co(2+) or Zn(2+).</text>
</comment>
<comment type="pathway">
    <text evidence="5 18">Metabolic intermediate biosynthesis; chorismate biosynthesis; chorismate from D-erythrose 4-phosphate and phosphoenolpyruvate: step 2/7.</text>
</comment>
<evidence type="ECO:0000313" key="22">
    <source>
        <dbReference type="Proteomes" id="UP001523550"/>
    </source>
</evidence>
<evidence type="ECO:0000313" key="21">
    <source>
        <dbReference type="EMBL" id="MCP1727999.1"/>
    </source>
</evidence>
<evidence type="ECO:0000256" key="4">
    <source>
        <dbReference type="ARBA" id="ARBA00004496"/>
    </source>
</evidence>
<dbReference type="EMBL" id="JALJYF010000002">
    <property type="protein sequence ID" value="MCP1727999.1"/>
    <property type="molecule type" value="Genomic_DNA"/>
</dbReference>
<evidence type="ECO:0000256" key="18">
    <source>
        <dbReference type="HAMAP-Rule" id="MF_00110"/>
    </source>
</evidence>
<evidence type="ECO:0000256" key="6">
    <source>
        <dbReference type="ARBA" id="ARBA00005412"/>
    </source>
</evidence>
<feature type="binding site" evidence="18">
    <location>
        <position position="149"/>
    </location>
    <ligand>
        <name>NAD(+)</name>
        <dbReference type="ChEBI" id="CHEBI:57540"/>
    </ligand>
</feature>
<dbReference type="InterPro" id="IPR056179">
    <property type="entry name" value="DHQS_C"/>
</dbReference>
<dbReference type="Pfam" id="PF01761">
    <property type="entry name" value="DHQ_synthase"/>
    <property type="match status" value="1"/>
</dbReference>
<comment type="cofactor">
    <cofactor evidence="2 18">
        <name>NAD(+)</name>
        <dbReference type="ChEBI" id="CHEBI:57540"/>
    </cofactor>
</comment>
<comment type="catalytic activity">
    <reaction evidence="1 18">
        <text>7-phospho-2-dehydro-3-deoxy-D-arabino-heptonate = 3-dehydroquinate + phosphate</text>
        <dbReference type="Rhea" id="RHEA:21968"/>
        <dbReference type="ChEBI" id="CHEBI:32364"/>
        <dbReference type="ChEBI" id="CHEBI:43474"/>
        <dbReference type="ChEBI" id="CHEBI:58394"/>
        <dbReference type="EC" id="4.2.3.4"/>
    </reaction>
</comment>
<feature type="binding site" evidence="18">
    <location>
        <begin position="127"/>
        <end position="128"/>
    </location>
    <ligand>
        <name>NAD(+)</name>
        <dbReference type="ChEBI" id="CHEBI:57540"/>
    </ligand>
</feature>
<sequence length="358" mass="38531">MQTLHVELAERRYPIHVGPGLLNQPEQLSRWIDAPALLLVTDSHVAEHYLAPVESALGPRLQGIRVLPPGEAQKSMKTLDSLFDSLAEAGIGRDGAIVALGGGVIGDLSGFAAACWQRGIAFYQLPTTLLAQVDSSVGGKTAINHTSGKNLIGAFHQPRAVIADSTVLSTLPEREYRAGLAEVVKYGFIADVDFLAWLEGRIPALNARDADTIAETVTRCCAIKARVVAEDETEQGRRAILNFGHTFGHAIEGACGYGEWLHGEAVAAGMAQALALSCRLERISQGDHERGLALLRQLHLPVTPPALDTRTWLEWMARDKKATREGLRLVLLRGLGRAELVTDVPTESLEAVLQASSP</sequence>
<keyword evidence="9 18" id="KW-0963">Cytoplasm</keyword>
<proteinExistence type="inferred from homology"/>
<keyword evidence="11 18" id="KW-0479">Metal-binding</keyword>
<feature type="binding site" evidence="18">
    <location>
        <position position="140"/>
    </location>
    <ligand>
        <name>NAD(+)</name>
        <dbReference type="ChEBI" id="CHEBI:57540"/>
    </ligand>
</feature>
<dbReference type="CDD" id="cd08195">
    <property type="entry name" value="DHQS"/>
    <property type="match status" value="1"/>
</dbReference>
<evidence type="ECO:0000256" key="12">
    <source>
        <dbReference type="ARBA" id="ARBA00022741"/>
    </source>
</evidence>
<comment type="function">
    <text evidence="3 18">Catalyzes the conversion of 3-deoxy-D-arabino-heptulosonate 7-phosphate (DAHP) to dehydroquinate (DHQ).</text>
</comment>
<evidence type="ECO:0000259" key="19">
    <source>
        <dbReference type="Pfam" id="PF01761"/>
    </source>
</evidence>
<keyword evidence="22" id="KW-1185">Reference proteome</keyword>
<dbReference type="Pfam" id="PF24621">
    <property type="entry name" value="DHQS_C"/>
    <property type="match status" value="1"/>
</dbReference>
<feature type="domain" description="3-dehydroquinate synthase N-terminal" evidence="19">
    <location>
        <begin position="66"/>
        <end position="177"/>
    </location>
</feature>
<dbReference type="PANTHER" id="PTHR43622">
    <property type="entry name" value="3-DEHYDROQUINATE SYNTHASE"/>
    <property type="match status" value="1"/>
</dbReference>
<dbReference type="EC" id="4.2.3.4" evidence="7 18"/>
<evidence type="ECO:0000256" key="10">
    <source>
        <dbReference type="ARBA" id="ARBA00022605"/>
    </source>
</evidence>
<comment type="caution">
    <text evidence="21">The sequence shown here is derived from an EMBL/GenBank/DDBJ whole genome shotgun (WGS) entry which is preliminary data.</text>
</comment>
<evidence type="ECO:0000256" key="13">
    <source>
        <dbReference type="ARBA" id="ARBA00022833"/>
    </source>
</evidence>
<dbReference type="Gene3D" id="1.20.1090.10">
    <property type="entry name" value="Dehydroquinate synthase-like - alpha domain"/>
    <property type="match status" value="1"/>
</dbReference>
<dbReference type="InterPro" id="IPR030963">
    <property type="entry name" value="DHQ_synth_fam"/>
</dbReference>
<evidence type="ECO:0000256" key="5">
    <source>
        <dbReference type="ARBA" id="ARBA00004661"/>
    </source>
</evidence>
<evidence type="ECO:0000256" key="11">
    <source>
        <dbReference type="ARBA" id="ARBA00022723"/>
    </source>
</evidence>
<feature type="binding site" evidence="18">
    <location>
        <position position="262"/>
    </location>
    <ligand>
        <name>Zn(2+)</name>
        <dbReference type="ChEBI" id="CHEBI:29105"/>
    </ligand>
</feature>
<evidence type="ECO:0000256" key="2">
    <source>
        <dbReference type="ARBA" id="ARBA00001911"/>
    </source>
</evidence>
<keyword evidence="14 18" id="KW-0520">NAD</keyword>
<comment type="similarity">
    <text evidence="6 18">Belongs to the sugar phosphate cyclases superfamily. Dehydroquinate synthase family.</text>
</comment>
<comment type="subcellular location">
    <subcellularLocation>
        <location evidence="4 18">Cytoplasm</location>
    </subcellularLocation>
</comment>
<dbReference type="PIRSF" id="PIRSF001455">
    <property type="entry name" value="DHQ_synth"/>
    <property type="match status" value="1"/>
</dbReference>
<evidence type="ECO:0000259" key="20">
    <source>
        <dbReference type="Pfam" id="PF24621"/>
    </source>
</evidence>
<dbReference type="GO" id="GO:0003856">
    <property type="term" value="F:3-dehydroquinate synthase activity"/>
    <property type="evidence" value="ECO:0007669"/>
    <property type="project" value="UniProtKB-EC"/>
</dbReference>
<feature type="binding site" evidence="18">
    <location>
        <position position="245"/>
    </location>
    <ligand>
        <name>Zn(2+)</name>
        <dbReference type="ChEBI" id="CHEBI:29105"/>
    </ligand>
</feature>
<evidence type="ECO:0000256" key="3">
    <source>
        <dbReference type="ARBA" id="ARBA00003485"/>
    </source>
</evidence>
<reference evidence="21 22" key="1">
    <citation type="submission" date="2022-03" db="EMBL/GenBank/DDBJ databases">
        <title>Genomic Encyclopedia of Type Strains, Phase III (KMG-III): the genomes of soil and plant-associated and newly described type strains.</title>
        <authorList>
            <person name="Whitman W."/>
        </authorList>
    </citation>
    <scope>NUCLEOTIDE SEQUENCE [LARGE SCALE GENOMIC DNA]</scope>
    <source>
        <strain evidence="21 22">BSker1</strain>
    </source>
</reference>
<accession>A0ABT1G9J8</accession>
<dbReference type="HAMAP" id="MF_00110">
    <property type="entry name" value="DHQ_synthase"/>
    <property type="match status" value="1"/>
</dbReference>
<evidence type="ECO:0000256" key="1">
    <source>
        <dbReference type="ARBA" id="ARBA00001393"/>
    </source>
</evidence>
<keyword evidence="13 18" id="KW-0862">Zinc</keyword>
<keyword evidence="12 18" id="KW-0547">Nucleotide-binding</keyword>
<name>A0ABT1G9J8_9GAMM</name>
<protein>
    <recommendedName>
        <fullName evidence="8 18">3-dehydroquinate synthase</fullName>
        <shortName evidence="18">DHQS</shortName>
        <ecNumber evidence="7 18">4.2.3.4</ecNumber>
    </recommendedName>
</protein>
<keyword evidence="15 18" id="KW-0057">Aromatic amino acid biosynthesis</keyword>
<evidence type="ECO:0000256" key="17">
    <source>
        <dbReference type="ARBA" id="ARBA00023285"/>
    </source>
</evidence>